<comment type="caution">
    <text evidence="8">The sequence shown here is derived from an EMBL/GenBank/DDBJ whole genome shotgun (WGS) entry which is preliminary data.</text>
</comment>
<dbReference type="GO" id="GO:0005886">
    <property type="term" value="C:plasma membrane"/>
    <property type="evidence" value="ECO:0007669"/>
    <property type="project" value="UniProtKB-SubCell"/>
</dbReference>
<accession>A0A852TNB0</accession>
<dbReference type="EMBL" id="JACCCC010000001">
    <property type="protein sequence ID" value="NYE44911.1"/>
    <property type="molecule type" value="Genomic_DNA"/>
</dbReference>
<evidence type="ECO:0000256" key="3">
    <source>
        <dbReference type="ARBA" id="ARBA00022692"/>
    </source>
</evidence>
<feature type="domain" description="Type II secretion system protein GspF" evidence="7">
    <location>
        <begin position="84"/>
        <end position="208"/>
    </location>
</feature>
<keyword evidence="4 6" id="KW-1133">Transmembrane helix</keyword>
<comment type="subcellular location">
    <subcellularLocation>
        <location evidence="1">Cell membrane</location>
        <topology evidence="1">Multi-pass membrane protein</topology>
    </subcellularLocation>
</comment>
<feature type="transmembrane region" description="Helical" evidence="6">
    <location>
        <begin position="216"/>
        <end position="242"/>
    </location>
</feature>
<evidence type="ECO:0000313" key="9">
    <source>
        <dbReference type="Proteomes" id="UP000589036"/>
    </source>
</evidence>
<dbReference type="RefSeq" id="WP_179641225.1">
    <property type="nucleotide sequence ID" value="NZ_BAAAYY010000005.1"/>
</dbReference>
<gene>
    <name evidence="8" type="ORF">HDA32_000031</name>
</gene>
<reference evidence="8 9" key="1">
    <citation type="submission" date="2020-07" db="EMBL/GenBank/DDBJ databases">
        <title>Sequencing the genomes of 1000 actinobacteria strains.</title>
        <authorList>
            <person name="Klenk H.-P."/>
        </authorList>
    </citation>
    <scope>NUCLEOTIDE SEQUENCE [LARGE SCALE GENOMIC DNA]</scope>
    <source>
        <strain evidence="8 9">CXB654</strain>
    </source>
</reference>
<dbReference type="AlphaFoldDB" id="A0A852TNB0"/>
<proteinExistence type="predicted"/>
<evidence type="ECO:0000313" key="8">
    <source>
        <dbReference type="EMBL" id="NYE44911.1"/>
    </source>
</evidence>
<dbReference type="InterPro" id="IPR018076">
    <property type="entry name" value="T2SS_GspF_dom"/>
</dbReference>
<name>A0A852TNB0_9ACTN</name>
<evidence type="ECO:0000256" key="4">
    <source>
        <dbReference type="ARBA" id="ARBA00022989"/>
    </source>
</evidence>
<dbReference type="Pfam" id="PF00482">
    <property type="entry name" value="T2SSF"/>
    <property type="match status" value="1"/>
</dbReference>
<dbReference type="PANTHER" id="PTHR35007">
    <property type="entry name" value="INTEGRAL MEMBRANE PROTEIN-RELATED"/>
    <property type="match status" value="1"/>
</dbReference>
<evidence type="ECO:0000256" key="1">
    <source>
        <dbReference type="ARBA" id="ARBA00004651"/>
    </source>
</evidence>
<dbReference type="PANTHER" id="PTHR35007:SF4">
    <property type="entry name" value="CONSERVED TRANSMEMBRANE PROTEIN-RELATED"/>
    <property type="match status" value="1"/>
</dbReference>
<evidence type="ECO:0000256" key="6">
    <source>
        <dbReference type="SAM" id="Phobius"/>
    </source>
</evidence>
<evidence type="ECO:0000259" key="7">
    <source>
        <dbReference type="Pfam" id="PF00482"/>
    </source>
</evidence>
<keyword evidence="3 6" id="KW-0812">Transmembrane</keyword>
<organism evidence="8 9">
    <name type="scientific">Spinactinospora alkalitolerans</name>
    <dbReference type="NCBI Taxonomy" id="687207"/>
    <lineage>
        <taxon>Bacteria</taxon>
        <taxon>Bacillati</taxon>
        <taxon>Actinomycetota</taxon>
        <taxon>Actinomycetes</taxon>
        <taxon>Streptosporangiales</taxon>
        <taxon>Nocardiopsidaceae</taxon>
        <taxon>Spinactinospora</taxon>
    </lineage>
</organism>
<keyword evidence="5 6" id="KW-0472">Membrane</keyword>
<keyword evidence="2" id="KW-1003">Cell membrane</keyword>
<dbReference type="Proteomes" id="UP000589036">
    <property type="component" value="Unassembled WGS sequence"/>
</dbReference>
<keyword evidence="9" id="KW-1185">Reference proteome</keyword>
<evidence type="ECO:0000256" key="5">
    <source>
        <dbReference type="ARBA" id="ARBA00023136"/>
    </source>
</evidence>
<evidence type="ECO:0000256" key="2">
    <source>
        <dbReference type="ARBA" id="ARBA00022475"/>
    </source>
</evidence>
<protein>
    <submittedName>
        <fullName evidence="8">Tight adherence protein B</fullName>
    </submittedName>
</protein>
<sequence>MSTASAWLALLTGHAGWLAALGAAGLAAVRALPSVPEARLRALRPRAPATRRPLPGLWTSTRARIDAASGRGRARWRSAVVELCRVMAAELRGGRTPADALGSAVEELDPAVAAELAGAVAAARGGFDPGPALRGAAARPGAAGLGYLAACWQVASGTGGGLADVVERLAESLAHEEARHRELAANLAGPRTTALLLAALPAAGLLMTTALGGNPLAFLFTTPAGLLCLLAGLSLNALGLWWTHRMVRRVLIALEPR</sequence>